<reference evidence="2 3" key="1">
    <citation type="submission" date="2023-07" db="EMBL/GenBank/DDBJ databases">
        <title>Genomic Encyclopedia of Type Strains, Phase IV (KMG-IV): sequencing the most valuable type-strain genomes for metagenomic binning, comparative biology and taxonomic classification.</title>
        <authorList>
            <person name="Goeker M."/>
        </authorList>
    </citation>
    <scope>NUCLEOTIDE SEQUENCE [LARGE SCALE GENOMIC DNA]</scope>
    <source>
        <strain evidence="2 3">DSM 102814</strain>
    </source>
</reference>
<sequence>MKKILLLLLCSSSLMLSAQENYTNPKETIKTFFEAFHEQDTSKLRSLALDELQLKSISTDENGELKITTEKYADFLKSIKNIPSNLIFEERLLSYEINTDGNLANVWTPYEFYLNGELSHCGVNNFQLVKTENDWKIISIVDTRRKNACQE</sequence>
<dbReference type="SUPFAM" id="SSF54427">
    <property type="entry name" value="NTF2-like"/>
    <property type="match status" value="1"/>
</dbReference>
<gene>
    <name evidence="2" type="ORF">GGR31_001741</name>
</gene>
<dbReference type="InterPro" id="IPR032710">
    <property type="entry name" value="NTF2-like_dom_sf"/>
</dbReference>
<organism evidence="2 3">
    <name type="scientific">Mesonia maritima</name>
    <dbReference type="NCBI Taxonomy" id="1793873"/>
    <lineage>
        <taxon>Bacteria</taxon>
        <taxon>Pseudomonadati</taxon>
        <taxon>Bacteroidota</taxon>
        <taxon>Flavobacteriia</taxon>
        <taxon>Flavobacteriales</taxon>
        <taxon>Flavobacteriaceae</taxon>
        <taxon>Mesonia</taxon>
    </lineage>
</organism>
<dbReference type="Proteomes" id="UP001257659">
    <property type="component" value="Unassembled WGS sequence"/>
</dbReference>
<accession>A0ABU1K656</accession>
<keyword evidence="3" id="KW-1185">Reference proteome</keyword>
<name>A0ABU1K656_9FLAO</name>
<comment type="caution">
    <text evidence="2">The sequence shown here is derived from an EMBL/GenBank/DDBJ whole genome shotgun (WGS) entry which is preliminary data.</text>
</comment>
<protein>
    <recommendedName>
        <fullName evidence="4">3-methyl-2-oxobutanoate hydroxymethyltransferase</fullName>
    </recommendedName>
</protein>
<evidence type="ECO:0008006" key="4">
    <source>
        <dbReference type="Google" id="ProtNLM"/>
    </source>
</evidence>
<dbReference type="Gene3D" id="3.10.450.50">
    <property type="match status" value="1"/>
</dbReference>
<dbReference type="EMBL" id="JAVDQA010000004">
    <property type="protein sequence ID" value="MDR6301094.1"/>
    <property type="molecule type" value="Genomic_DNA"/>
</dbReference>
<feature type="signal peptide" evidence="1">
    <location>
        <begin position="1"/>
        <end position="18"/>
    </location>
</feature>
<feature type="chain" id="PRO_5046864632" description="3-methyl-2-oxobutanoate hydroxymethyltransferase" evidence="1">
    <location>
        <begin position="19"/>
        <end position="151"/>
    </location>
</feature>
<keyword evidence="1" id="KW-0732">Signal</keyword>
<evidence type="ECO:0000313" key="3">
    <source>
        <dbReference type="Proteomes" id="UP001257659"/>
    </source>
</evidence>
<proteinExistence type="predicted"/>
<evidence type="ECO:0000256" key="1">
    <source>
        <dbReference type="SAM" id="SignalP"/>
    </source>
</evidence>
<dbReference type="RefSeq" id="WP_309728138.1">
    <property type="nucleotide sequence ID" value="NZ_JAVDQA010000004.1"/>
</dbReference>
<evidence type="ECO:0000313" key="2">
    <source>
        <dbReference type="EMBL" id="MDR6301094.1"/>
    </source>
</evidence>